<dbReference type="Pfam" id="PF04749">
    <property type="entry name" value="PLAC8"/>
    <property type="match status" value="1"/>
</dbReference>
<dbReference type="GeneID" id="24129408"/>
<reference evidence="2 3" key="1">
    <citation type="journal article" date="2013" name="PLoS Genet.">
        <title>Distinctive expansion of potential virulence genes in the genome of the oomycete fish pathogen Saprolegnia parasitica.</title>
        <authorList>
            <person name="Jiang R.H."/>
            <person name="de Bruijn I."/>
            <person name="Haas B.J."/>
            <person name="Belmonte R."/>
            <person name="Lobach L."/>
            <person name="Christie J."/>
            <person name="van den Ackerveken G."/>
            <person name="Bottin A."/>
            <person name="Bulone V."/>
            <person name="Diaz-Moreno S.M."/>
            <person name="Dumas B."/>
            <person name="Fan L."/>
            <person name="Gaulin E."/>
            <person name="Govers F."/>
            <person name="Grenville-Briggs L.J."/>
            <person name="Horner N.R."/>
            <person name="Levin J.Z."/>
            <person name="Mammella M."/>
            <person name="Meijer H.J."/>
            <person name="Morris P."/>
            <person name="Nusbaum C."/>
            <person name="Oome S."/>
            <person name="Phillips A.J."/>
            <person name="van Rooyen D."/>
            <person name="Rzeszutek E."/>
            <person name="Saraiva M."/>
            <person name="Secombes C.J."/>
            <person name="Seidl M.F."/>
            <person name="Snel B."/>
            <person name="Stassen J.H."/>
            <person name="Sykes S."/>
            <person name="Tripathy S."/>
            <person name="van den Berg H."/>
            <person name="Vega-Arreguin J.C."/>
            <person name="Wawra S."/>
            <person name="Young S.K."/>
            <person name="Zeng Q."/>
            <person name="Dieguez-Uribeondo J."/>
            <person name="Russ C."/>
            <person name="Tyler B.M."/>
            <person name="van West P."/>
        </authorList>
    </citation>
    <scope>NUCLEOTIDE SEQUENCE [LARGE SCALE GENOMIC DNA]</scope>
    <source>
        <strain evidence="2 3">CBS 223.65</strain>
    </source>
</reference>
<keyword evidence="3" id="KW-1185">Reference proteome</keyword>
<proteinExistence type="predicted"/>
<dbReference type="NCBIfam" id="TIGR01571">
    <property type="entry name" value="A_thal_Cys_rich"/>
    <property type="match status" value="1"/>
</dbReference>
<evidence type="ECO:0008006" key="4">
    <source>
        <dbReference type="Google" id="ProtNLM"/>
    </source>
</evidence>
<accession>A0A067CAP5</accession>
<name>A0A067CAP5_SAPPC</name>
<dbReference type="AlphaFoldDB" id="A0A067CAP5"/>
<dbReference type="RefSeq" id="XP_012201294.1">
    <property type="nucleotide sequence ID" value="XM_012345904.1"/>
</dbReference>
<evidence type="ECO:0000313" key="2">
    <source>
        <dbReference type="EMBL" id="KDO27834.1"/>
    </source>
</evidence>
<organism evidence="2 3">
    <name type="scientific">Saprolegnia parasitica (strain CBS 223.65)</name>
    <dbReference type="NCBI Taxonomy" id="695850"/>
    <lineage>
        <taxon>Eukaryota</taxon>
        <taxon>Sar</taxon>
        <taxon>Stramenopiles</taxon>
        <taxon>Oomycota</taxon>
        <taxon>Saprolegniomycetes</taxon>
        <taxon>Saprolegniales</taxon>
        <taxon>Saprolegniaceae</taxon>
        <taxon>Saprolegnia</taxon>
    </lineage>
</organism>
<dbReference type="OrthoDB" id="1045822at2759"/>
<feature type="transmembrane region" description="Helical" evidence="1">
    <location>
        <begin position="69"/>
        <end position="87"/>
    </location>
</feature>
<sequence>MSKAESAPLTGQPVLYAPVPQGEPVHQGVFWKAGIFDCLESFCPNTLMAWCCPCVSLAQIASRVGVYGGYTRVLIVALLLVVAKFVLNNLDVNAQAEWEESLAAQNEWGFDDLRHWHLTYFGLFASLVSLIYVIFIASVRTKIRVMFKIPGSECEDFLCSFCCGCCTIAQMSTQVGSYTQGQCRFGPADTLPAYTV</sequence>
<dbReference type="EMBL" id="KK583214">
    <property type="protein sequence ID" value="KDO27834.1"/>
    <property type="molecule type" value="Genomic_DNA"/>
</dbReference>
<feature type="transmembrane region" description="Helical" evidence="1">
    <location>
        <begin position="118"/>
        <end position="139"/>
    </location>
</feature>
<evidence type="ECO:0000313" key="3">
    <source>
        <dbReference type="Proteomes" id="UP000030745"/>
    </source>
</evidence>
<evidence type="ECO:0000256" key="1">
    <source>
        <dbReference type="SAM" id="Phobius"/>
    </source>
</evidence>
<keyword evidence="1" id="KW-0472">Membrane</keyword>
<dbReference type="STRING" id="695850.A0A067CAP5"/>
<dbReference type="KEGG" id="spar:SPRG_07107"/>
<keyword evidence="1" id="KW-1133">Transmembrane helix</keyword>
<dbReference type="PANTHER" id="PTHR15907">
    <property type="entry name" value="DUF614 FAMILY PROTEIN-RELATED"/>
    <property type="match status" value="1"/>
</dbReference>
<keyword evidence="1" id="KW-0812">Transmembrane</keyword>
<protein>
    <recommendedName>
        <fullName evidence="4">PLAC8 family protein</fullName>
    </recommendedName>
</protein>
<dbReference type="Proteomes" id="UP000030745">
    <property type="component" value="Unassembled WGS sequence"/>
</dbReference>
<dbReference type="InterPro" id="IPR006461">
    <property type="entry name" value="PLAC_motif_containing"/>
</dbReference>
<dbReference type="OMA" id="CGCCTIA"/>
<gene>
    <name evidence="2" type="ORF">SPRG_07107</name>
</gene>
<dbReference type="VEuPathDB" id="FungiDB:SPRG_07107"/>